<keyword evidence="2 5" id="KW-0547">Nucleotide-binding</keyword>
<dbReference type="GO" id="GO:0004672">
    <property type="term" value="F:protein kinase activity"/>
    <property type="evidence" value="ECO:0007669"/>
    <property type="project" value="InterPro"/>
</dbReference>
<gene>
    <name evidence="7" type="ORF">BRAFLDRAFT_68434</name>
</gene>
<organism>
    <name type="scientific">Branchiostoma floridae</name>
    <name type="common">Florida lancelet</name>
    <name type="synonym">Amphioxus</name>
    <dbReference type="NCBI Taxonomy" id="7739"/>
    <lineage>
        <taxon>Eukaryota</taxon>
        <taxon>Metazoa</taxon>
        <taxon>Chordata</taxon>
        <taxon>Cephalochordata</taxon>
        <taxon>Leptocardii</taxon>
        <taxon>Amphioxiformes</taxon>
        <taxon>Branchiostomatidae</taxon>
        <taxon>Branchiostoma</taxon>
    </lineage>
</organism>
<dbReference type="SUPFAM" id="SSF56112">
    <property type="entry name" value="Protein kinase-like (PK-like)"/>
    <property type="match status" value="1"/>
</dbReference>
<keyword evidence="4 5" id="KW-0067">ATP-binding</keyword>
<reference evidence="7" key="1">
    <citation type="journal article" date="2008" name="Nature">
        <title>The amphioxus genome and the evolution of the chordate karyotype.</title>
        <authorList>
            <consortium name="US DOE Joint Genome Institute (JGI-PGF)"/>
            <person name="Putnam N.H."/>
            <person name="Butts T."/>
            <person name="Ferrier D.E.K."/>
            <person name="Furlong R.F."/>
            <person name="Hellsten U."/>
            <person name="Kawashima T."/>
            <person name="Robinson-Rechavi M."/>
            <person name="Shoguchi E."/>
            <person name="Terry A."/>
            <person name="Yu J.-K."/>
            <person name="Benito-Gutierrez E.L."/>
            <person name="Dubchak I."/>
            <person name="Garcia-Fernandez J."/>
            <person name="Gibson-Brown J.J."/>
            <person name="Grigoriev I.V."/>
            <person name="Horton A.C."/>
            <person name="de Jong P.J."/>
            <person name="Jurka J."/>
            <person name="Kapitonov V.V."/>
            <person name="Kohara Y."/>
            <person name="Kuroki Y."/>
            <person name="Lindquist E."/>
            <person name="Lucas S."/>
            <person name="Osoegawa K."/>
            <person name="Pennacchio L.A."/>
            <person name="Salamov A.A."/>
            <person name="Satou Y."/>
            <person name="Sauka-Spengler T."/>
            <person name="Schmutz J."/>
            <person name="Shin-I T."/>
            <person name="Toyoda A."/>
            <person name="Bronner-Fraser M."/>
            <person name="Fujiyama A."/>
            <person name="Holland L.Z."/>
            <person name="Holland P.W.H."/>
            <person name="Satoh N."/>
            <person name="Rokhsar D.S."/>
        </authorList>
    </citation>
    <scope>NUCLEOTIDE SEQUENCE [LARGE SCALE GENOMIC DNA]</scope>
    <source>
        <strain evidence="7">S238N-H82</strain>
        <tissue evidence="7">Testes</tissue>
    </source>
</reference>
<dbReference type="PROSITE" id="PS00107">
    <property type="entry name" value="PROTEIN_KINASE_ATP"/>
    <property type="match status" value="1"/>
</dbReference>
<dbReference type="GO" id="GO:0005524">
    <property type="term" value="F:ATP binding"/>
    <property type="evidence" value="ECO:0007669"/>
    <property type="project" value="UniProtKB-UniRule"/>
</dbReference>
<feature type="binding site" evidence="5">
    <location>
        <position position="33"/>
    </location>
    <ligand>
        <name>ATP</name>
        <dbReference type="ChEBI" id="CHEBI:30616"/>
    </ligand>
</feature>
<protein>
    <recommendedName>
        <fullName evidence="6">Protein kinase domain-containing protein</fullName>
    </recommendedName>
</protein>
<dbReference type="InterPro" id="IPR011009">
    <property type="entry name" value="Kinase-like_dom_sf"/>
</dbReference>
<keyword evidence="1" id="KW-0808">Transferase</keyword>
<name>C3ZB98_BRAFL</name>
<accession>C3ZB98</accession>
<evidence type="ECO:0000256" key="4">
    <source>
        <dbReference type="ARBA" id="ARBA00022840"/>
    </source>
</evidence>
<dbReference type="AlphaFoldDB" id="C3ZB98"/>
<evidence type="ECO:0000256" key="3">
    <source>
        <dbReference type="ARBA" id="ARBA00022777"/>
    </source>
</evidence>
<dbReference type="SMART" id="SM00220">
    <property type="entry name" value="S_TKc"/>
    <property type="match status" value="1"/>
</dbReference>
<dbReference type="InParanoid" id="C3ZB98"/>
<dbReference type="InterPro" id="IPR000719">
    <property type="entry name" value="Prot_kinase_dom"/>
</dbReference>
<evidence type="ECO:0000256" key="2">
    <source>
        <dbReference type="ARBA" id="ARBA00022741"/>
    </source>
</evidence>
<dbReference type="PANTHER" id="PTHR11042">
    <property type="entry name" value="EUKARYOTIC TRANSLATION INITIATION FACTOR 2-ALPHA KINASE EIF2-ALPHA KINASE -RELATED"/>
    <property type="match status" value="1"/>
</dbReference>
<dbReference type="EMBL" id="GG666603">
    <property type="protein sequence ID" value="EEN50135.1"/>
    <property type="molecule type" value="Genomic_DNA"/>
</dbReference>
<dbReference type="InterPro" id="IPR017441">
    <property type="entry name" value="Protein_kinase_ATP_BS"/>
</dbReference>
<dbReference type="Pfam" id="PF00069">
    <property type="entry name" value="Pkinase"/>
    <property type="match status" value="1"/>
</dbReference>
<dbReference type="Gene3D" id="1.10.510.10">
    <property type="entry name" value="Transferase(Phosphotransferase) domain 1"/>
    <property type="match status" value="2"/>
</dbReference>
<dbReference type="PANTHER" id="PTHR11042:SF190">
    <property type="entry name" value="MITOSIS INHIBITOR PROTEIN KINASE MIK1"/>
    <property type="match status" value="1"/>
</dbReference>
<dbReference type="STRING" id="7739.C3ZB98"/>
<dbReference type="eggNOG" id="KOG0595">
    <property type="taxonomic scope" value="Eukaryota"/>
</dbReference>
<dbReference type="PROSITE" id="PS50011">
    <property type="entry name" value="PROTEIN_KINASE_DOM"/>
    <property type="match status" value="1"/>
</dbReference>
<dbReference type="InterPro" id="IPR050339">
    <property type="entry name" value="CC_SR_Kinase"/>
</dbReference>
<evidence type="ECO:0000259" key="6">
    <source>
        <dbReference type="PROSITE" id="PS50011"/>
    </source>
</evidence>
<proteinExistence type="predicted"/>
<evidence type="ECO:0000313" key="7">
    <source>
        <dbReference type="EMBL" id="EEN50135.1"/>
    </source>
</evidence>
<evidence type="ECO:0000256" key="5">
    <source>
        <dbReference type="PROSITE-ProRule" id="PRU10141"/>
    </source>
</evidence>
<keyword evidence="3" id="KW-0418">Kinase</keyword>
<feature type="domain" description="Protein kinase" evidence="6">
    <location>
        <begin position="1"/>
        <end position="235"/>
    </location>
</feature>
<evidence type="ECO:0000256" key="1">
    <source>
        <dbReference type="ARBA" id="ARBA00022679"/>
    </source>
</evidence>
<sequence>MDRYTNLRKLGQGAFGTVYKAKCTTDGITYALKRLTVYSSDSAELIQREINALRQIADFGLARVCGQTGAGGFNINQYYMDTIAGTRYYWPPEMLRHMLAQQADQVTYTAKTDIWAMGIIIAAILDRMIDPLRPGKLQPVIPVDEQAMPVAEAILRYPGFPLADMLMKSEPPGSRVKGKCPRASSNAATSSAHSIDACTTSLHLIATTFLFVSDALSLPFGKAPITYAHRCGDPG</sequence>